<name>A0A6C0L0U0_9ZZZZ</name>
<feature type="compositionally biased region" description="Polar residues" evidence="1">
    <location>
        <begin position="113"/>
        <end position="123"/>
    </location>
</feature>
<dbReference type="Gene3D" id="1.10.287.110">
    <property type="entry name" value="DnaJ domain"/>
    <property type="match status" value="1"/>
</dbReference>
<proteinExistence type="predicted"/>
<feature type="compositionally biased region" description="Low complexity" evidence="1">
    <location>
        <begin position="40"/>
        <end position="53"/>
    </location>
</feature>
<sequence length="405" mass="47452">MEYQLALLGLNQNQIDNVLKRLSPNQVQLFIEQWKKEKNIPNNTQNTNPYINNNHDHQRSSVYETRKKNYQNDLKYSRDQEFANNSAKIPYMPRMLPKPTERGTTEEIESKYQQKNQSRNNPSANLDIMCRQLFGEPAEGYNAQYLHKKYKQLAISLHPDKHGGDNSPFHMLTMCYNHLKNALPDVVEKRQTIRENISVPPPDSLFDQKFDASVFNEYYTKNAFVDEKVGHGNWLKSQPDIKQPTRPSESNFHSEYEKQKQIHTNNMDSRTLQLIKRPDIPEELATHSSTNVQLLGTGEEDINDFSGQTASGTKYTDIRRALETPHLTYESGIINETNVSQSFANAKQNRSNTPGKLTQEEERVYQELRYKQKEEEEYRRYKLRQRDENIETHFQQIHHDRIGMG</sequence>
<reference evidence="2" key="1">
    <citation type="journal article" date="2020" name="Nature">
        <title>Giant virus diversity and host interactions through global metagenomics.</title>
        <authorList>
            <person name="Schulz F."/>
            <person name="Roux S."/>
            <person name="Paez-Espino D."/>
            <person name="Jungbluth S."/>
            <person name="Walsh D.A."/>
            <person name="Denef V.J."/>
            <person name="McMahon K.D."/>
            <person name="Konstantinidis K.T."/>
            <person name="Eloe-Fadrosh E.A."/>
            <person name="Kyrpides N.C."/>
            <person name="Woyke T."/>
        </authorList>
    </citation>
    <scope>NUCLEOTIDE SEQUENCE</scope>
    <source>
        <strain evidence="2">GVMAG-S-ERX555907-63</strain>
    </source>
</reference>
<dbReference type="InterPro" id="IPR036869">
    <property type="entry name" value="J_dom_sf"/>
</dbReference>
<evidence type="ECO:0008006" key="3">
    <source>
        <dbReference type="Google" id="ProtNLM"/>
    </source>
</evidence>
<dbReference type="AlphaFoldDB" id="A0A6C0L0U0"/>
<feature type="region of interest" description="Disordered" evidence="1">
    <location>
        <begin position="91"/>
        <end position="123"/>
    </location>
</feature>
<feature type="region of interest" description="Disordered" evidence="1">
    <location>
        <begin position="40"/>
        <end position="60"/>
    </location>
</feature>
<dbReference type="EMBL" id="MN741021">
    <property type="protein sequence ID" value="QHU23036.1"/>
    <property type="molecule type" value="Genomic_DNA"/>
</dbReference>
<accession>A0A6C0L0U0</accession>
<evidence type="ECO:0000313" key="2">
    <source>
        <dbReference type="EMBL" id="QHU23036.1"/>
    </source>
</evidence>
<feature type="compositionally biased region" description="Basic and acidic residues" evidence="1">
    <location>
        <begin position="99"/>
        <end position="112"/>
    </location>
</feature>
<dbReference type="SUPFAM" id="SSF46565">
    <property type="entry name" value="Chaperone J-domain"/>
    <property type="match status" value="1"/>
</dbReference>
<organism evidence="2">
    <name type="scientific">viral metagenome</name>
    <dbReference type="NCBI Taxonomy" id="1070528"/>
    <lineage>
        <taxon>unclassified sequences</taxon>
        <taxon>metagenomes</taxon>
        <taxon>organismal metagenomes</taxon>
    </lineage>
</organism>
<protein>
    <recommendedName>
        <fullName evidence="3">J domain-containing protein</fullName>
    </recommendedName>
</protein>
<evidence type="ECO:0000256" key="1">
    <source>
        <dbReference type="SAM" id="MobiDB-lite"/>
    </source>
</evidence>